<evidence type="ECO:0000313" key="10">
    <source>
        <dbReference type="EMBL" id="PNT00062.1"/>
    </source>
</evidence>
<dbReference type="Proteomes" id="UP000006729">
    <property type="component" value="Chromosome 15"/>
</dbReference>
<dbReference type="STRING" id="3694.A0A2K1XH14"/>
<dbReference type="PANTHER" id="PTHR48063">
    <property type="entry name" value="LRR RECEPTOR-LIKE KINASE"/>
    <property type="match status" value="1"/>
</dbReference>
<reference evidence="10 11" key="1">
    <citation type="journal article" date="2006" name="Science">
        <title>The genome of black cottonwood, Populus trichocarpa (Torr. &amp; Gray).</title>
        <authorList>
            <person name="Tuskan G.A."/>
            <person name="Difazio S."/>
            <person name="Jansson S."/>
            <person name="Bohlmann J."/>
            <person name="Grigoriev I."/>
            <person name="Hellsten U."/>
            <person name="Putnam N."/>
            <person name="Ralph S."/>
            <person name="Rombauts S."/>
            <person name="Salamov A."/>
            <person name="Schein J."/>
            <person name="Sterck L."/>
            <person name="Aerts A."/>
            <person name="Bhalerao R.R."/>
            <person name="Bhalerao R.P."/>
            <person name="Blaudez D."/>
            <person name="Boerjan W."/>
            <person name="Brun A."/>
            <person name="Brunner A."/>
            <person name="Busov V."/>
            <person name="Campbell M."/>
            <person name="Carlson J."/>
            <person name="Chalot M."/>
            <person name="Chapman J."/>
            <person name="Chen G.L."/>
            <person name="Cooper D."/>
            <person name="Coutinho P.M."/>
            <person name="Couturier J."/>
            <person name="Covert S."/>
            <person name="Cronk Q."/>
            <person name="Cunningham R."/>
            <person name="Davis J."/>
            <person name="Degroeve S."/>
            <person name="Dejardin A."/>
            <person name="Depamphilis C."/>
            <person name="Detter J."/>
            <person name="Dirks B."/>
            <person name="Dubchak I."/>
            <person name="Duplessis S."/>
            <person name="Ehlting J."/>
            <person name="Ellis B."/>
            <person name="Gendler K."/>
            <person name="Goodstein D."/>
            <person name="Gribskov M."/>
            <person name="Grimwood J."/>
            <person name="Groover A."/>
            <person name="Gunter L."/>
            <person name="Hamberger B."/>
            <person name="Heinze B."/>
            <person name="Helariutta Y."/>
            <person name="Henrissat B."/>
            <person name="Holligan D."/>
            <person name="Holt R."/>
            <person name="Huang W."/>
            <person name="Islam-Faridi N."/>
            <person name="Jones S."/>
            <person name="Jones-Rhoades M."/>
            <person name="Jorgensen R."/>
            <person name="Joshi C."/>
            <person name="Kangasjarvi J."/>
            <person name="Karlsson J."/>
            <person name="Kelleher C."/>
            <person name="Kirkpatrick R."/>
            <person name="Kirst M."/>
            <person name="Kohler A."/>
            <person name="Kalluri U."/>
            <person name="Larimer F."/>
            <person name="Leebens-Mack J."/>
            <person name="Leple J.C."/>
            <person name="Locascio P."/>
            <person name="Lou Y."/>
            <person name="Lucas S."/>
            <person name="Martin F."/>
            <person name="Montanini B."/>
            <person name="Napoli C."/>
            <person name="Nelson D.R."/>
            <person name="Nelson C."/>
            <person name="Nieminen K."/>
            <person name="Nilsson O."/>
            <person name="Pereda V."/>
            <person name="Peter G."/>
            <person name="Philippe R."/>
            <person name="Pilate G."/>
            <person name="Poliakov A."/>
            <person name="Razumovskaya J."/>
            <person name="Richardson P."/>
            <person name="Rinaldi C."/>
            <person name="Ritland K."/>
            <person name="Rouze P."/>
            <person name="Ryaboy D."/>
            <person name="Schmutz J."/>
            <person name="Schrader J."/>
            <person name="Segerman B."/>
            <person name="Shin H."/>
            <person name="Siddiqui A."/>
            <person name="Sterky F."/>
            <person name="Terry A."/>
            <person name="Tsai C.J."/>
            <person name="Uberbacher E."/>
            <person name="Unneberg P."/>
            <person name="Vahala J."/>
            <person name="Wall K."/>
            <person name="Wessler S."/>
            <person name="Yang G."/>
            <person name="Yin T."/>
            <person name="Douglas C."/>
            <person name="Marra M."/>
            <person name="Sandberg G."/>
            <person name="Van de Peer Y."/>
            <person name="Rokhsar D."/>
        </authorList>
    </citation>
    <scope>NUCLEOTIDE SEQUENCE [LARGE SCALE GENOMIC DNA]</scope>
    <source>
        <strain evidence="11">cv. Nisqually</strain>
    </source>
</reference>
<dbReference type="FunFam" id="3.80.10.10:FF:000041">
    <property type="entry name" value="LRR receptor-like serine/threonine-protein kinase ERECTA"/>
    <property type="match status" value="1"/>
</dbReference>
<evidence type="ECO:0000313" key="11">
    <source>
        <dbReference type="Proteomes" id="UP000006729"/>
    </source>
</evidence>
<dbReference type="InParanoid" id="A0A2K1XH14"/>
<dbReference type="PANTHER" id="PTHR48063:SF101">
    <property type="entry name" value="LRR RECEPTOR-LIKE SERINE_THREONINE-PROTEIN KINASE FLS2"/>
    <property type="match status" value="1"/>
</dbReference>
<evidence type="ECO:0000256" key="4">
    <source>
        <dbReference type="ARBA" id="ARBA00022729"/>
    </source>
</evidence>
<keyword evidence="5" id="KW-0677">Repeat</keyword>
<proteinExistence type="predicted"/>
<keyword evidence="9" id="KW-0325">Glycoprotein</keyword>
<keyword evidence="11" id="KW-1185">Reference proteome</keyword>
<dbReference type="Pfam" id="PF00560">
    <property type="entry name" value="LRR_1"/>
    <property type="match status" value="2"/>
</dbReference>
<dbReference type="GO" id="GO:0016020">
    <property type="term" value="C:membrane"/>
    <property type="evidence" value="ECO:0007669"/>
    <property type="project" value="UniProtKB-SubCell"/>
</dbReference>
<evidence type="ECO:0000256" key="9">
    <source>
        <dbReference type="ARBA" id="ARBA00023180"/>
    </source>
</evidence>
<dbReference type="InterPro" id="IPR032675">
    <property type="entry name" value="LRR_dom_sf"/>
</dbReference>
<comment type="subcellular location">
    <subcellularLocation>
        <location evidence="1">Membrane</location>
        <topology evidence="1">Single-pass type I membrane protein</topology>
    </subcellularLocation>
</comment>
<keyword evidence="6" id="KW-1133">Transmembrane helix</keyword>
<evidence type="ECO:0000256" key="7">
    <source>
        <dbReference type="ARBA" id="ARBA00023136"/>
    </source>
</evidence>
<sequence>MKNSVVERIYFSDEFCWFRDYYKNKALIEWKGSEYEYGRNLGLLRIINFASNKLTGEIPEEITPMLEVIVLNLSRNNLAGVMQEKTVQLKQLPSLDFSENRLSGRIPTSGDLNFLSHLNLSYNNLPGRIPSSTQLQSFDASAFNGNPALCGAPITQKCPDTSKSTS</sequence>
<keyword evidence="3" id="KW-0812">Transmembrane</keyword>
<evidence type="ECO:0000256" key="1">
    <source>
        <dbReference type="ARBA" id="ARBA00004479"/>
    </source>
</evidence>
<evidence type="ECO:0000256" key="6">
    <source>
        <dbReference type="ARBA" id="ARBA00022989"/>
    </source>
</evidence>
<dbReference type="EMBL" id="CM009304">
    <property type="protein sequence ID" value="PNT00062.1"/>
    <property type="molecule type" value="Genomic_DNA"/>
</dbReference>
<organism evidence="10 11">
    <name type="scientific">Populus trichocarpa</name>
    <name type="common">Western balsam poplar</name>
    <name type="synonym">Populus balsamifera subsp. trichocarpa</name>
    <dbReference type="NCBI Taxonomy" id="3694"/>
    <lineage>
        <taxon>Eukaryota</taxon>
        <taxon>Viridiplantae</taxon>
        <taxon>Streptophyta</taxon>
        <taxon>Embryophyta</taxon>
        <taxon>Tracheophyta</taxon>
        <taxon>Spermatophyta</taxon>
        <taxon>Magnoliopsida</taxon>
        <taxon>eudicotyledons</taxon>
        <taxon>Gunneridae</taxon>
        <taxon>Pentapetalae</taxon>
        <taxon>rosids</taxon>
        <taxon>fabids</taxon>
        <taxon>Malpighiales</taxon>
        <taxon>Salicaceae</taxon>
        <taxon>Saliceae</taxon>
        <taxon>Populus</taxon>
    </lineage>
</organism>
<evidence type="ECO:0000256" key="5">
    <source>
        <dbReference type="ARBA" id="ARBA00022737"/>
    </source>
</evidence>
<dbReference type="InterPro" id="IPR001611">
    <property type="entry name" value="Leu-rich_rpt"/>
</dbReference>
<evidence type="ECO:0000256" key="2">
    <source>
        <dbReference type="ARBA" id="ARBA00022614"/>
    </source>
</evidence>
<keyword evidence="2" id="KW-0433">Leucine-rich repeat</keyword>
<evidence type="ECO:0000256" key="8">
    <source>
        <dbReference type="ARBA" id="ARBA00023170"/>
    </source>
</evidence>
<keyword evidence="8" id="KW-0675">Receptor</keyword>
<accession>A0A2K1XH14</accession>
<protein>
    <recommendedName>
        <fullName evidence="12">Leucine-rich repeat-containing N-terminal plant-type domain-containing protein</fullName>
    </recommendedName>
</protein>
<gene>
    <name evidence="10" type="ORF">POPTR_015G026000</name>
</gene>
<dbReference type="AlphaFoldDB" id="A0A2K1XH14"/>
<keyword evidence="7" id="KW-0472">Membrane</keyword>
<evidence type="ECO:0000256" key="3">
    <source>
        <dbReference type="ARBA" id="ARBA00022692"/>
    </source>
</evidence>
<dbReference type="SUPFAM" id="SSF52058">
    <property type="entry name" value="L domain-like"/>
    <property type="match status" value="1"/>
</dbReference>
<evidence type="ECO:0008006" key="12">
    <source>
        <dbReference type="Google" id="ProtNLM"/>
    </source>
</evidence>
<dbReference type="Gene3D" id="3.80.10.10">
    <property type="entry name" value="Ribonuclease Inhibitor"/>
    <property type="match status" value="1"/>
</dbReference>
<keyword evidence="4" id="KW-0732">Signal</keyword>
<dbReference type="InterPro" id="IPR046956">
    <property type="entry name" value="RLP23-like"/>
</dbReference>
<name>A0A2K1XH14_POPTR</name>